<evidence type="ECO:0000256" key="1">
    <source>
        <dbReference type="ARBA" id="ARBA00004651"/>
    </source>
</evidence>
<evidence type="ECO:0000256" key="6">
    <source>
        <dbReference type="ARBA" id="ARBA00023136"/>
    </source>
</evidence>
<feature type="transmembrane region" description="Helical" evidence="7">
    <location>
        <begin position="387"/>
        <end position="410"/>
    </location>
</feature>
<feature type="transmembrane region" description="Helical" evidence="7">
    <location>
        <begin position="79"/>
        <end position="103"/>
    </location>
</feature>
<keyword evidence="4 7" id="KW-0812">Transmembrane</keyword>
<feature type="transmembrane region" description="Helical" evidence="7">
    <location>
        <begin position="115"/>
        <end position="136"/>
    </location>
</feature>
<proteinExistence type="inferred from homology"/>
<dbReference type="OrthoDB" id="9770347at2"/>
<comment type="similarity">
    <text evidence="2">Belongs to the polysaccharide synthase family.</text>
</comment>
<evidence type="ECO:0000256" key="7">
    <source>
        <dbReference type="SAM" id="Phobius"/>
    </source>
</evidence>
<evidence type="ECO:0000256" key="2">
    <source>
        <dbReference type="ARBA" id="ARBA00007430"/>
    </source>
</evidence>
<dbReference type="RefSeq" id="WP_070394042.1">
    <property type="nucleotide sequence ID" value="NZ_CP017599.1"/>
</dbReference>
<protein>
    <submittedName>
        <fullName evidence="8">Polysaccharide biosynthesis protein</fullName>
    </submittedName>
</protein>
<gene>
    <name evidence="8" type="ORF">BJP34_21115</name>
</gene>
<feature type="transmembrane region" description="Helical" evidence="7">
    <location>
        <begin position="422"/>
        <end position="442"/>
    </location>
</feature>
<evidence type="ECO:0000256" key="3">
    <source>
        <dbReference type="ARBA" id="ARBA00022475"/>
    </source>
</evidence>
<keyword evidence="6 7" id="KW-0472">Membrane</keyword>
<dbReference type="GO" id="GO:0005886">
    <property type="term" value="C:plasma membrane"/>
    <property type="evidence" value="ECO:0007669"/>
    <property type="project" value="UniProtKB-SubCell"/>
</dbReference>
<dbReference type="Proteomes" id="UP000177870">
    <property type="component" value="Chromosome"/>
</dbReference>
<evidence type="ECO:0000256" key="4">
    <source>
        <dbReference type="ARBA" id="ARBA00022692"/>
    </source>
</evidence>
<dbReference type="InterPro" id="IPR050833">
    <property type="entry name" value="Poly_Biosynth_Transport"/>
</dbReference>
<dbReference type="AlphaFoldDB" id="A0A1D8TVP0"/>
<dbReference type="KEGG" id="mpro:BJP34_21115"/>
<dbReference type="EMBL" id="CP017599">
    <property type="protein sequence ID" value="AOX01605.1"/>
    <property type="molecule type" value="Genomic_DNA"/>
</dbReference>
<accession>A0A1D8TVP0</accession>
<name>A0A1D8TVP0_9CYAN</name>
<keyword evidence="5 7" id="KW-1133">Transmembrane helix</keyword>
<feature type="transmembrane region" description="Helical" evidence="7">
    <location>
        <begin position="295"/>
        <end position="319"/>
    </location>
</feature>
<feature type="transmembrane region" description="Helical" evidence="7">
    <location>
        <begin position="325"/>
        <end position="343"/>
    </location>
</feature>
<evidence type="ECO:0000313" key="9">
    <source>
        <dbReference type="Proteomes" id="UP000177870"/>
    </source>
</evidence>
<feature type="transmembrane region" description="Helical" evidence="7">
    <location>
        <begin position="42"/>
        <end position="59"/>
    </location>
</feature>
<evidence type="ECO:0000256" key="5">
    <source>
        <dbReference type="ARBA" id="ARBA00022989"/>
    </source>
</evidence>
<dbReference type="PANTHER" id="PTHR30250:SF10">
    <property type="entry name" value="LIPOPOLYSACCHARIDE BIOSYNTHESIS PROTEIN WZXC"/>
    <property type="match status" value="1"/>
</dbReference>
<evidence type="ECO:0000313" key="8">
    <source>
        <dbReference type="EMBL" id="AOX01605.1"/>
    </source>
</evidence>
<dbReference type="Pfam" id="PF13440">
    <property type="entry name" value="Polysacc_synt_3"/>
    <property type="match status" value="1"/>
</dbReference>
<feature type="transmembrane region" description="Helical" evidence="7">
    <location>
        <begin position="174"/>
        <end position="195"/>
    </location>
</feature>
<feature type="transmembrane region" description="Helical" evidence="7">
    <location>
        <begin position="235"/>
        <end position="257"/>
    </location>
</feature>
<comment type="subcellular location">
    <subcellularLocation>
        <location evidence="1">Cell membrane</location>
        <topology evidence="1">Multi-pass membrane protein</topology>
    </subcellularLocation>
</comment>
<reference evidence="9" key="1">
    <citation type="submission" date="2016-10" db="EMBL/GenBank/DDBJ databases">
        <title>Comparative genomics uncovers the prolific and rare metabolic potential of the cyanobacterial genus Moorea.</title>
        <authorList>
            <person name="Leao T."/>
            <person name="Castelao G."/>
            <person name="Korobeynikov A."/>
            <person name="Monroe E.A."/>
            <person name="Podell S."/>
            <person name="Glukhov E."/>
            <person name="Allen E."/>
            <person name="Gerwick W.H."/>
            <person name="Gerwick L."/>
        </authorList>
    </citation>
    <scope>NUCLEOTIDE SEQUENCE [LARGE SCALE GENOMIC DNA]</scope>
    <source>
        <strain evidence="9">PAL-8-15-08-1</strain>
    </source>
</reference>
<feature type="transmembrane region" description="Helical" evidence="7">
    <location>
        <begin position="364"/>
        <end position="381"/>
    </location>
</feature>
<dbReference type="STRING" id="1458985.BJP34_21115"/>
<organism evidence="8 9">
    <name type="scientific">Moorena producens PAL-8-15-08-1</name>
    <dbReference type="NCBI Taxonomy" id="1458985"/>
    <lineage>
        <taxon>Bacteria</taxon>
        <taxon>Bacillati</taxon>
        <taxon>Cyanobacteriota</taxon>
        <taxon>Cyanophyceae</taxon>
        <taxon>Coleofasciculales</taxon>
        <taxon>Coleofasciculaceae</taxon>
        <taxon>Moorena</taxon>
    </lineage>
</organism>
<feature type="transmembrane region" description="Helical" evidence="7">
    <location>
        <begin position="148"/>
        <end position="168"/>
    </location>
</feature>
<keyword evidence="3" id="KW-1003">Cell membrane</keyword>
<feature type="transmembrane region" description="Helical" evidence="7">
    <location>
        <begin position="207"/>
        <end position="229"/>
    </location>
</feature>
<dbReference type="PANTHER" id="PTHR30250">
    <property type="entry name" value="PST FAMILY PREDICTED COLANIC ACID TRANSPORTER"/>
    <property type="match status" value="1"/>
</dbReference>
<sequence>MSSSLKKQLLRGAIWTVAGYGTSQFLRLASNLVLTRLLAPDFFGLMALANVFIIGLRLFSDVGIGPSIIQNKRGDDPVFLNTIWTIQVLRGIVLWVSCLIITWPVAHFYNNPQLLWLMPVIGVIPLIEGFNSTAVWSLNRHMAFGKIMMFELVVQLSGLIVMLVWAFFNRTIWALAAGNVVTALAKMIFSHWLIPGISNRFTWEKEAANNIFSFGKWIFISTALTFLATQADRLILGKLFSFTLLGIYGVAFNLAYLPSQVISAISSKVLLPTFSQLADLPRETFRIKIWYNRQLILVVAALMLTVSTAFGDIAIFILYDERFYEAAWMLPILTLGIWPALLIDTVQQALMALGKPNYNAYSQLVKSLNVCIGIPLGFYVMQKFGNGALGAVVVIAFNDILPYLVITYGLCREGLSFIKQDLWATSLLLTLLMWVIWARYMLGFGYPISGLF</sequence>